<dbReference type="PANTHER" id="PTHR43745:SF2">
    <property type="entry name" value="NITROREDUCTASE MJ1384-RELATED"/>
    <property type="match status" value="1"/>
</dbReference>
<dbReference type="KEGG" id="csa:Csal_2877"/>
<dbReference type="InterPro" id="IPR000415">
    <property type="entry name" value="Nitroreductase-like"/>
</dbReference>
<dbReference type="PANTHER" id="PTHR43745">
    <property type="entry name" value="NITROREDUCTASE MJ1384-RELATED"/>
    <property type="match status" value="1"/>
</dbReference>
<dbReference type="HOGENOM" id="CLU_059362_3_1_6"/>
<dbReference type="GO" id="GO:0016491">
    <property type="term" value="F:oxidoreductase activity"/>
    <property type="evidence" value="ECO:0007669"/>
    <property type="project" value="InterPro"/>
</dbReference>
<reference evidence="2 3" key="1">
    <citation type="journal article" date="2011" name="Stand. Genomic Sci.">
        <title>Complete genome sequence of the halophilic and highly halotolerant Chromohalobacter salexigens type strain (1H11(T)).</title>
        <authorList>
            <person name="Copeland A."/>
            <person name="O'Connor K."/>
            <person name="Lucas S."/>
            <person name="Lapidus A."/>
            <person name="Berry K.W."/>
            <person name="Detter J.C."/>
            <person name="Del Rio T.G."/>
            <person name="Hammon N."/>
            <person name="Dalin E."/>
            <person name="Tice H."/>
            <person name="Pitluck S."/>
            <person name="Bruce D."/>
            <person name="Goodwin L."/>
            <person name="Han C."/>
            <person name="Tapia R."/>
            <person name="Saunders E."/>
            <person name="Schmutz J."/>
            <person name="Brettin T."/>
            <person name="Larimer F."/>
            <person name="Land M."/>
            <person name="Hauser L."/>
            <person name="Vargas C."/>
            <person name="Nieto J.J."/>
            <person name="Kyrpides N.C."/>
            <person name="Ivanova N."/>
            <person name="Goker M."/>
            <person name="Klenk H.P."/>
            <person name="Csonka L.N."/>
            <person name="Woyke T."/>
        </authorList>
    </citation>
    <scope>NUCLEOTIDE SEQUENCE [LARGE SCALE GENOMIC DNA]</scope>
    <source>
        <strain evidence="3">ATCC BAA-138 / DSM 3043 / CIP 106854 / NCIMB 13768 / 1H11</strain>
    </source>
</reference>
<dbReference type="eggNOG" id="COG0778">
    <property type="taxonomic scope" value="Bacteria"/>
</dbReference>
<accession>Q1QTI5</accession>
<feature type="domain" description="Nitroreductase" evidence="1">
    <location>
        <begin position="15"/>
        <end position="198"/>
    </location>
</feature>
<dbReference type="CDD" id="cd02142">
    <property type="entry name" value="McbC_SagB-like_oxidoreductase"/>
    <property type="match status" value="1"/>
</dbReference>
<dbReference type="Gene3D" id="3.40.109.10">
    <property type="entry name" value="NADH Oxidase"/>
    <property type="match status" value="1"/>
</dbReference>
<evidence type="ECO:0000313" key="3">
    <source>
        <dbReference type="Proteomes" id="UP000000239"/>
    </source>
</evidence>
<proteinExistence type="predicted"/>
<evidence type="ECO:0000313" key="2">
    <source>
        <dbReference type="EMBL" id="ABE60223.1"/>
    </source>
</evidence>
<evidence type="ECO:0000259" key="1">
    <source>
        <dbReference type="Pfam" id="PF00881"/>
    </source>
</evidence>
<dbReference type="SUPFAM" id="SSF55469">
    <property type="entry name" value="FMN-dependent nitroreductase-like"/>
    <property type="match status" value="1"/>
</dbReference>
<sequence>MQTKERNVASFEHTIRSRYSCRDFSPQTVPRALLDRLLRAAQGITHADGKRSVPSASSLYSLKLLAIAGRIRGLDAAAYIFDPESCRLETYLDHDVRYALQHAALEEQPWIGQAAGIITICADMGAATQTFADQPPYGSRGQRYAWIEAGAAAQNIQLQATAEELGSVLVAGFRDEATAEALVLEAPITPLIHLCFGWPAAKQ</sequence>
<dbReference type="InterPro" id="IPR029479">
    <property type="entry name" value="Nitroreductase"/>
</dbReference>
<organism evidence="2 3">
    <name type="scientific">Chromohalobacter israelensis (strain ATCC BAA-138 / DSM 3043 / CIP 106854 / NCIMB 13768 / 1H11)</name>
    <name type="common">Chromohalobacter salexigens</name>
    <dbReference type="NCBI Taxonomy" id="290398"/>
    <lineage>
        <taxon>Bacteria</taxon>
        <taxon>Pseudomonadati</taxon>
        <taxon>Pseudomonadota</taxon>
        <taxon>Gammaproteobacteria</taxon>
        <taxon>Oceanospirillales</taxon>
        <taxon>Halomonadaceae</taxon>
        <taxon>Chromohalobacter</taxon>
    </lineage>
</organism>
<protein>
    <submittedName>
        <fullName evidence="2">Nitroreductase</fullName>
    </submittedName>
</protein>
<dbReference type="OrthoDB" id="3723182at2"/>
<dbReference type="Pfam" id="PF00881">
    <property type="entry name" value="Nitroreductase"/>
    <property type="match status" value="1"/>
</dbReference>
<dbReference type="AlphaFoldDB" id="Q1QTI5"/>
<dbReference type="InterPro" id="IPR052544">
    <property type="entry name" value="Bacteriocin_Proc_Enz"/>
</dbReference>
<dbReference type="Proteomes" id="UP000000239">
    <property type="component" value="Chromosome"/>
</dbReference>
<name>Q1QTI5_CHRI1</name>
<dbReference type="STRING" id="290398.Csal_2877"/>
<dbReference type="EMBL" id="CP000285">
    <property type="protein sequence ID" value="ABE60223.1"/>
    <property type="molecule type" value="Genomic_DNA"/>
</dbReference>
<keyword evidence="3" id="KW-1185">Reference proteome</keyword>
<gene>
    <name evidence="2" type="ordered locus">Csal_2877</name>
</gene>